<dbReference type="PANTHER" id="PTHR11117:SF2">
    <property type="entry name" value="SUCCINATE--COA LIGASE [ADP_GDP-FORMING] SUBUNIT ALPHA, MITOCHONDRIAL"/>
    <property type="match status" value="1"/>
</dbReference>
<dbReference type="EC" id="6.2.1.5" evidence="5"/>
<dbReference type="EMBL" id="CP034928">
    <property type="protein sequence ID" value="QAA76127.1"/>
    <property type="molecule type" value="Genomic_DNA"/>
</dbReference>
<name>A0A410FST2_BIPS1</name>
<reference evidence="11" key="1">
    <citation type="submission" date="2018-12" db="EMBL/GenBank/DDBJ databases">
        <title>Complete genome sequence of an uncultured bacterium of the candidate phylum Bipolaricaulota.</title>
        <authorList>
            <person name="Kadnikov V.V."/>
            <person name="Mardanov A.V."/>
            <person name="Beletsky A.V."/>
            <person name="Frank Y.A."/>
            <person name="Karnachuk O.V."/>
            <person name="Ravin N.V."/>
        </authorList>
    </citation>
    <scope>NUCLEOTIDE SEQUENCE [LARGE SCALE GENOMIC DNA]</scope>
</reference>
<feature type="domain" description="CoA-binding" evidence="9">
    <location>
        <begin position="26"/>
        <end position="122"/>
    </location>
</feature>
<dbReference type="NCBIfam" id="NF004230">
    <property type="entry name" value="PRK05678.1"/>
    <property type="match status" value="1"/>
</dbReference>
<dbReference type="Pfam" id="PF02629">
    <property type="entry name" value="CoA_binding"/>
    <property type="match status" value="1"/>
</dbReference>
<dbReference type="PIRSF" id="PIRSF001553">
    <property type="entry name" value="SucCS_alpha"/>
    <property type="match status" value="1"/>
</dbReference>
<feature type="binding site" evidence="5">
    <location>
        <begin position="39"/>
        <end position="42"/>
    </location>
    <ligand>
        <name>CoA</name>
        <dbReference type="ChEBI" id="CHEBI:57287"/>
    </ligand>
</feature>
<evidence type="ECO:0000256" key="2">
    <source>
        <dbReference type="ARBA" id="ARBA00022598"/>
    </source>
</evidence>
<comment type="function">
    <text evidence="5 8">Succinyl-CoA synthetase functions in the citric acid cycle (TCA), coupling the hydrolysis of succinyl-CoA to the synthesis of either ATP or GTP and thus represents the only step of substrate-level phosphorylation in the TCA. The alpha subunit of the enzyme binds the substrates coenzyme A and phosphate, while succinate binding and nucleotide specificity is provided by the beta subunit.</text>
</comment>
<sequence>MPVQAEADPPPTCYPSAEKGENVAILVDENTRVLVQGITGGEGAFHTRQMVAYGTKVVAGVTPGKGGTALDGIPVYDSVAEAAEAHRPDVSVLFVPAAFAPEALLEAADAGIPLLVCITEGIALHAMLRTYPLLRTYPVRLIGPNCPGLISPGKAKVGVIPPAAFTPGPVGIVSRSGTLTYEIASHLSQAGIGQSTVIGIGGDPIIGSSFTDLLPLYEQDPETKVIVLVGEIGGSAEEEAAAYLAEKGTKPAVAYIAGFSAPPGKRMGHAGAIVTGSEGTAQAKAERLEKAGIPVARTPGEVAVLVRRALR</sequence>
<keyword evidence="3 5" id="KW-0547">Nucleotide-binding</keyword>
<dbReference type="InterPro" id="IPR005810">
    <property type="entry name" value="CoA_lig_alpha"/>
</dbReference>
<feature type="active site" description="Tele-phosphohistidine intermediate" evidence="5 6">
    <location>
        <position position="269"/>
    </location>
</feature>
<comment type="subunit">
    <text evidence="5 8">Heterotetramer of two alpha and two beta subunits.</text>
</comment>
<dbReference type="KEGG" id="bih:BIP78_0361"/>
<evidence type="ECO:0000259" key="9">
    <source>
        <dbReference type="SMART" id="SM00881"/>
    </source>
</evidence>
<dbReference type="InterPro" id="IPR005811">
    <property type="entry name" value="SUCC_ACL_C"/>
</dbReference>
<dbReference type="FunFam" id="3.40.50.720:FF:000277">
    <property type="entry name" value="Succinate--CoA ligase [ADP-forming] subunit alpha"/>
    <property type="match status" value="1"/>
</dbReference>
<keyword evidence="2 5" id="KW-0436">Ligase</keyword>
<dbReference type="InterPro" id="IPR016102">
    <property type="entry name" value="Succinyl-CoA_synth-like"/>
</dbReference>
<dbReference type="SMART" id="SM00881">
    <property type="entry name" value="CoA_binding"/>
    <property type="match status" value="1"/>
</dbReference>
<dbReference type="AlphaFoldDB" id="A0A410FST2"/>
<keyword evidence="1 5" id="KW-0816">Tricarboxylic acid cycle</keyword>
<dbReference type="InterPro" id="IPR017440">
    <property type="entry name" value="Cit_synth/succinyl-CoA_lig_AS"/>
</dbReference>
<organism evidence="10 11">
    <name type="scientific">Bipolaricaulis sibiricus</name>
    <dbReference type="NCBI Taxonomy" id="2501609"/>
    <lineage>
        <taxon>Bacteria</taxon>
        <taxon>Candidatus Bipolaricaulota</taxon>
        <taxon>Candidatus Bipolaricaulia</taxon>
        <taxon>Candidatus Bipolaricaulales</taxon>
        <taxon>Candidatus Bipolaricaulaceae</taxon>
        <taxon>Candidatus Bipolaricaulis</taxon>
    </lineage>
</organism>
<evidence type="ECO:0000256" key="3">
    <source>
        <dbReference type="ARBA" id="ARBA00022741"/>
    </source>
</evidence>
<evidence type="ECO:0000256" key="7">
    <source>
        <dbReference type="RuleBase" id="RU000677"/>
    </source>
</evidence>
<comment type="catalytic activity">
    <reaction evidence="5 8">
        <text>succinate + ATP + CoA = succinyl-CoA + ADP + phosphate</text>
        <dbReference type="Rhea" id="RHEA:17661"/>
        <dbReference type="ChEBI" id="CHEBI:30031"/>
        <dbReference type="ChEBI" id="CHEBI:30616"/>
        <dbReference type="ChEBI" id="CHEBI:43474"/>
        <dbReference type="ChEBI" id="CHEBI:57287"/>
        <dbReference type="ChEBI" id="CHEBI:57292"/>
        <dbReference type="ChEBI" id="CHEBI:456216"/>
        <dbReference type="EC" id="6.2.1.5"/>
    </reaction>
</comment>
<comment type="catalytic activity">
    <reaction evidence="5">
        <text>GTP + succinate + CoA = succinyl-CoA + GDP + phosphate</text>
        <dbReference type="Rhea" id="RHEA:22120"/>
        <dbReference type="ChEBI" id="CHEBI:30031"/>
        <dbReference type="ChEBI" id="CHEBI:37565"/>
        <dbReference type="ChEBI" id="CHEBI:43474"/>
        <dbReference type="ChEBI" id="CHEBI:57287"/>
        <dbReference type="ChEBI" id="CHEBI:57292"/>
        <dbReference type="ChEBI" id="CHEBI:58189"/>
    </reaction>
</comment>
<dbReference type="NCBIfam" id="TIGR01019">
    <property type="entry name" value="sucCoAalpha"/>
    <property type="match status" value="1"/>
</dbReference>
<dbReference type="GO" id="GO:0004775">
    <property type="term" value="F:succinate-CoA ligase (ADP-forming) activity"/>
    <property type="evidence" value="ECO:0007669"/>
    <property type="project" value="UniProtKB-UniRule"/>
</dbReference>
<protein>
    <recommendedName>
        <fullName evidence="5">Succinate--CoA ligase [ADP-forming] subunit alpha</fullName>
        <ecNumber evidence="5">6.2.1.5</ecNumber>
    </recommendedName>
    <alternativeName>
        <fullName evidence="5">Succinyl-CoA synthetase subunit alpha</fullName>
        <shortName evidence="5">SCS-alpha</shortName>
    </alternativeName>
</protein>
<comment type="similarity">
    <text evidence="4 5 7">Belongs to the succinate/malate CoA ligase alpha subunit family.</text>
</comment>
<dbReference type="UniPathway" id="UPA00223">
    <property type="reaction ID" value="UER00999"/>
</dbReference>
<evidence type="ECO:0000256" key="8">
    <source>
        <dbReference type="RuleBase" id="RU000699"/>
    </source>
</evidence>
<gene>
    <name evidence="5" type="primary">sucD</name>
    <name evidence="10" type="ORF">BIP78_0361</name>
</gene>
<dbReference type="GO" id="GO:0000166">
    <property type="term" value="F:nucleotide binding"/>
    <property type="evidence" value="ECO:0007669"/>
    <property type="project" value="UniProtKB-KW"/>
</dbReference>
<accession>A0A410FST2</accession>
<comment type="pathway">
    <text evidence="5 8">Carbohydrate metabolism; tricarboxylic acid cycle; succinate from succinyl-CoA (ligase route): step 1/1.</text>
</comment>
<dbReference type="SUPFAM" id="SSF51735">
    <property type="entry name" value="NAD(P)-binding Rossmann-fold domains"/>
    <property type="match status" value="1"/>
</dbReference>
<evidence type="ECO:0000256" key="5">
    <source>
        <dbReference type="HAMAP-Rule" id="MF_01988"/>
    </source>
</evidence>
<evidence type="ECO:0000256" key="1">
    <source>
        <dbReference type="ARBA" id="ARBA00022532"/>
    </source>
</evidence>
<dbReference type="FunFam" id="3.40.50.261:FF:000006">
    <property type="entry name" value="Succinate--CoA ligase [ADP-forming] subunit alpha"/>
    <property type="match status" value="1"/>
</dbReference>
<dbReference type="PROSITE" id="PS01216">
    <property type="entry name" value="SUCCINYL_COA_LIG_1"/>
    <property type="match status" value="1"/>
</dbReference>
<evidence type="ECO:0000256" key="4">
    <source>
        <dbReference type="ARBA" id="ARBA00060724"/>
    </source>
</evidence>
<dbReference type="PROSITE" id="PS00399">
    <property type="entry name" value="SUCCINYL_COA_LIG_2"/>
    <property type="match status" value="1"/>
</dbReference>
<dbReference type="Pfam" id="PF00549">
    <property type="entry name" value="Ligase_CoA"/>
    <property type="match status" value="1"/>
</dbReference>
<dbReference type="GO" id="GO:0006099">
    <property type="term" value="P:tricarboxylic acid cycle"/>
    <property type="evidence" value="ECO:0007669"/>
    <property type="project" value="UniProtKB-UniRule"/>
</dbReference>
<evidence type="ECO:0000313" key="10">
    <source>
        <dbReference type="EMBL" id="QAA76127.1"/>
    </source>
</evidence>
<dbReference type="InterPro" id="IPR003781">
    <property type="entry name" value="CoA-bd"/>
</dbReference>
<feature type="binding site" evidence="5">
    <location>
        <begin position="118"/>
        <end position="120"/>
    </location>
    <ligand>
        <name>CoA</name>
        <dbReference type="ChEBI" id="CHEBI:57287"/>
    </ligand>
</feature>
<dbReference type="PANTHER" id="PTHR11117">
    <property type="entry name" value="SUCCINYL-COA LIGASE SUBUNIT ALPHA"/>
    <property type="match status" value="1"/>
</dbReference>
<dbReference type="InterPro" id="IPR036291">
    <property type="entry name" value="NAD(P)-bd_dom_sf"/>
</dbReference>
<dbReference type="InterPro" id="IPR033847">
    <property type="entry name" value="Citrt_syn/SCS-alpha_CS"/>
</dbReference>
<dbReference type="HAMAP" id="MF_01988">
    <property type="entry name" value="Succ_CoA_alpha"/>
    <property type="match status" value="1"/>
</dbReference>
<dbReference type="Gene3D" id="3.40.50.720">
    <property type="entry name" value="NAD(P)-binding Rossmann-like Domain"/>
    <property type="match status" value="1"/>
</dbReference>
<dbReference type="PRINTS" id="PR01798">
    <property type="entry name" value="SCOASYNTHASE"/>
</dbReference>
<proteinExistence type="inferred from homology"/>
<dbReference type="SUPFAM" id="SSF52210">
    <property type="entry name" value="Succinyl-CoA synthetase domains"/>
    <property type="match status" value="1"/>
</dbReference>
<dbReference type="Gene3D" id="3.40.50.261">
    <property type="entry name" value="Succinyl-CoA synthetase domains"/>
    <property type="match status" value="1"/>
</dbReference>
<evidence type="ECO:0000256" key="6">
    <source>
        <dbReference type="PIRSR" id="PIRSR001553-1"/>
    </source>
</evidence>
<dbReference type="GO" id="GO:0009361">
    <property type="term" value="C:succinate-CoA ligase complex (ADP-forming)"/>
    <property type="evidence" value="ECO:0007669"/>
    <property type="project" value="TreeGrafter"/>
</dbReference>
<evidence type="ECO:0000313" key="11">
    <source>
        <dbReference type="Proteomes" id="UP000287233"/>
    </source>
</evidence>
<feature type="binding site" evidence="5">
    <location>
        <position position="65"/>
    </location>
    <ligand>
        <name>CoA</name>
        <dbReference type="ChEBI" id="CHEBI:57287"/>
    </ligand>
</feature>
<dbReference type="Proteomes" id="UP000287233">
    <property type="component" value="Chromosome"/>
</dbReference>
<dbReference type="GO" id="GO:0004776">
    <property type="term" value="F:succinate-CoA ligase (GDP-forming) activity"/>
    <property type="evidence" value="ECO:0007669"/>
    <property type="project" value="TreeGrafter"/>
</dbReference>
<feature type="binding site" evidence="5">
    <location>
        <position position="181"/>
    </location>
    <ligand>
        <name>substrate</name>
        <note>ligand shared with subunit beta</note>
    </ligand>
</feature>